<keyword evidence="1" id="KW-0328">Glycosyltransferase</keyword>
<dbReference type="Gene3D" id="3.30.1310.20">
    <property type="entry name" value="PRTase-like"/>
    <property type="match status" value="1"/>
</dbReference>
<proteinExistence type="predicted"/>
<dbReference type="HOGENOM" id="CLU_2115620_0_0_3"/>
<organism evidence="1 2">
    <name type="scientific">Acaryochloris marina (strain MBIC 11017)</name>
    <dbReference type="NCBI Taxonomy" id="329726"/>
    <lineage>
        <taxon>Bacteria</taxon>
        <taxon>Bacillati</taxon>
        <taxon>Cyanobacteriota</taxon>
        <taxon>Cyanophyceae</taxon>
        <taxon>Acaryochloridales</taxon>
        <taxon>Acaryochloridaceae</taxon>
        <taxon>Acaryochloris</taxon>
    </lineage>
</organism>
<reference evidence="1 2" key="1">
    <citation type="journal article" date="2008" name="Proc. Natl. Acad. Sci. U.S.A.">
        <title>Niche adaptation and genome expansion in the chlorophyll d-producing cyanobacterium Acaryochloris marina.</title>
        <authorList>
            <person name="Swingley W.D."/>
            <person name="Chen M."/>
            <person name="Cheung P.C."/>
            <person name="Conrad A.L."/>
            <person name="Dejesa L.C."/>
            <person name="Hao J."/>
            <person name="Honchak B.M."/>
            <person name="Karbach L.E."/>
            <person name="Kurdoglu A."/>
            <person name="Lahiri S."/>
            <person name="Mastrian S.D."/>
            <person name="Miyashita H."/>
            <person name="Page L."/>
            <person name="Ramakrishna P."/>
            <person name="Satoh S."/>
            <person name="Sattley W.M."/>
            <person name="Shimada Y."/>
            <person name="Taylor H.L."/>
            <person name="Tomo T."/>
            <person name="Tsuchiya T."/>
            <person name="Wang Z.T."/>
            <person name="Raymond J."/>
            <person name="Mimuro M."/>
            <person name="Blankenship R.E."/>
            <person name="Touchman J.W."/>
        </authorList>
    </citation>
    <scope>NUCLEOTIDE SEQUENCE [LARGE SCALE GENOMIC DNA]</scope>
    <source>
        <strain evidence="2">MBIC 11017</strain>
        <plasmid evidence="2">Plasmid pREB2</plasmid>
    </source>
</reference>
<dbReference type="Proteomes" id="UP000000268">
    <property type="component" value="Plasmid pREB2"/>
</dbReference>
<dbReference type="KEGG" id="amr:AM1_B0023"/>
<dbReference type="EMBL" id="CP000839">
    <property type="protein sequence ID" value="ABW31749.1"/>
    <property type="molecule type" value="Genomic_DNA"/>
</dbReference>
<dbReference type="SUPFAM" id="SSF53271">
    <property type="entry name" value="PRTase-like"/>
    <property type="match status" value="1"/>
</dbReference>
<dbReference type="RefSeq" id="WP_012166903.1">
    <property type="nucleotide sequence ID" value="NC_009927.1"/>
</dbReference>
<dbReference type="CDD" id="cd06223">
    <property type="entry name" value="PRTases_typeI"/>
    <property type="match status" value="1"/>
</dbReference>
<dbReference type="Gene3D" id="3.40.50.2020">
    <property type="match status" value="1"/>
</dbReference>
<name>A8ZLY0_ACAM1</name>
<dbReference type="InterPro" id="IPR029057">
    <property type="entry name" value="PRTase-like"/>
</dbReference>
<geneLocation type="plasmid" evidence="1 2">
    <name>pREB2</name>
</geneLocation>
<keyword evidence="1" id="KW-0614">Plasmid</keyword>
<dbReference type="GO" id="GO:0016757">
    <property type="term" value="F:glycosyltransferase activity"/>
    <property type="evidence" value="ECO:0007669"/>
    <property type="project" value="UniProtKB-KW"/>
</dbReference>
<evidence type="ECO:0000313" key="2">
    <source>
        <dbReference type="Proteomes" id="UP000000268"/>
    </source>
</evidence>
<accession>A8ZLY0</accession>
<dbReference type="InterPro" id="IPR000836">
    <property type="entry name" value="PRTase_dom"/>
</dbReference>
<dbReference type="AlphaFoldDB" id="A8ZLY0"/>
<sequence>MVITLPRGGVPVAFEIAKELNAPLDLCLVRKLGVPGMNELAMGAITSDGVILLNDEVVSELDISPQIIEQVATNEMRELCRQAYLYQGDRQPSRIHDHILILVDDDGIATATTI</sequence>
<evidence type="ECO:0000313" key="1">
    <source>
        <dbReference type="EMBL" id="ABW31749.1"/>
    </source>
</evidence>
<protein>
    <submittedName>
        <fullName evidence="1">Phosphoribosyltransferase like protein, putative</fullName>
    </submittedName>
</protein>
<keyword evidence="1" id="KW-0808">Transferase</keyword>
<keyword evidence="2" id="KW-1185">Reference proteome</keyword>
<gene>
    <name evidence="1" type="ordered locus">AM1_B0023</name>
</gene>